<dbReference type="RefSeq" id="WP_169762622.1">
    <property type="nucleotide sequence ID" value="NZ_JABCUQ010000006.1"/>
</dbReference>
<comment type="caution">
    <text evidence="8">The sequence shown here is derived from an EMBL/GenBank/DDBJ whole genome shotgun (WGS) entry which is preliminary data.</text>
</comment>
<keyword evidence="4" id="KW-0010">Activator</keyword>
<dbReference type="AlphaFoldDB" id="A0A7Y0TZV1"/>
<evidence type="ECO:0000256" key="4">
    <source>
        <dbReference type="ARBA" id="ARBA00023159"/>
    </source>
</evidence>
<dbReference type="PRINTS" id="PR00039">
    <property type="entry name" value="HTHLYSR"/>
</dbReference>
<evidence type="ECO:0000256" key="3">
    <source>
        <dbReference type="ARBA" id="ARBA00023125"/>
    </source>
</evidence>
<keyword evidence="3" id="KW-0238">DNA-binding</keyword>
<evidence type="ECO:0000313" key="11">
    <source>
        <dbReference type="Proteomes" id="UP000578252"/>
    </source>
</evidence>
<dbReference type="Gene3D" id="3.40.190.10">
    <property type="entry name" value="Periplasmic binding protein-like II"/>
    <property type="match status" value="2"/>
</dbReference>
<dbReference type="PANTHER" id="PTHR30346:SF26">
    <property type="entry name" value="HYDROGEN PEROXIDE-INDUCIBLE GENES ACTIVATOR"/>
    <property type="match status" value="1"/>
</dbReference>
<dbReference type="InterPro" id="IPR036388">
    <property type="entry name" value="WH-like_DNA-bd_sf"/>
</dbReference>
<feature type="domain" description="HTH lysR-type" evidence="7">
    <location>
        <begin position="1"/>
        <end position="58"/>
    </location>
</feature>
<accession>A0A7Y0TZV1</accession>
<reference evidence="10 11" key="1">
    <citation type="submission" date="2020-04" db="EMBL/GenBank/DDBJ databases">
        <title>Antimicrobial susceptibility and clonality of vaginal-derived multi-drug resistant Mobiluncus isolates in China.</title>
        <authorList>
            <person name="Zhang X."/>
        </authorList>
    </citation>
    <scope>NUCLEOTIDE SEQUENCE [LARGE SCALE GENOMIC DNA]</scope>
    <source>
        <strain evidence="9 10">12</strain>
        <strain evidence="8 11">13</strain>
    </source>
</reference>
<dbReference type="SUPFAM" id="SSF46785">
    <property type="entry name" value="Winged helix' DNA-binding domain"/>
    <property type="match status" value="1"/>
</dbReference>
<keyword evidence="2" id="KW-0805">Transcription regulation</keyword>
<dbReference type="GO" id="GO:0032993">
    <property type="term" value="C:protein-DNA complex"/>
    <property type="evidence" value="ECO:0007669"/>
    <property type="project" value="TreeGrafter"/>
</dbReference>
<dbReference type="InterPro" id="IPR005119">
    <property type="entry name" value="LysR_subst-bd"/>
</dbReference>
<dbReference type="Pfam" id="PF03466">
    <property type="entry name" value="LysR_substrate"/>
    <property type="match status" value="1"/>
</dbReference>
<evidence type="ECO:0000256" key="1">
    <source>
        <dbReference type="ARBA" id="ARBA00009437"/>
    </source>
</evidence>
<name>A0A7Y0TZV1_9ACTO</name>
<comment type="similarity">
    <text evidence="1">Belongs to the LysR transcriptional regulatory family.</text>
</comment>
<dbReference type="PROSITE" id="PS50931">
    <property type="entry name" value="HTH_LYSR"/>
    <property type="match status" value="1"/>
</dbReference>
<dbReference type="Gene3D" id="1.10.10.10">
    <property type="entry name" value="Winged helix-like DNA-binding domain superfamily/Winged helix DNA-binding domain"/>
    <property type="match status" value="1"/>
</dbReference>
<dbReference type="InterPro" id="IPR000847">
    <property type="entry name" value="LysR_HTH_N"/>
</dbReference>
<dbReference type="Proteomes" id="UP000578252">
    <property type="component" value="Unassembled WGS sequence"/>
</dbReference>
<evidence type="ECO:0000256" key="5">
    <source>
        <dbReference type="ARBA" id="ARBA00023163"/>
    </source>
</evidence>
<dbReference type="InterPro" id="IPR036390">
    <property type="entry name" value="WH_DNA-bd_sf"/>
</dbReference>
<dbReference type="PANTHER" id="PTHR30346">
    <property type="entry name" value="TRANSCRIPTIONAL DUAL REGULATOR HCAR-RELATED"/>
    <property type="match status" value="1"/>
</dbReference>
<evidence type="ECO:0000313" key="9">
    <source>
        <dbReference type="EMBL" id="NMX03434.1"/>
    </source>
</evidence>
<protein>
    <recommendedName>
        <fullName evidence="6">Probable hydrogen peroxide-inducible genes activator</fullName>
    </recommendedName>
</protein>
<dbReference type="GO" id="GO:0003677">
    <property type="term" value="F:DNA binding"/>
    <property type="evidence" value="ECO:0007669"/>
    <property type="project" value="UniProtKB-KW"/>
</dbReference>
<evidence type="ECO:0000313" key="10">
    <source>
        <dbReference type="Proteomes" id="UP000575397"/>
    </source>
</evidence>
<dbReference type="SUPFAM" id="SSF53850">
    <property type="entry name" value="Periplasmic binding protein-like II"/>
    <property type="match status" value="1"/>
</dbReference>
<sequence>MNLKDLAYFVALVEEGSFTKAAARMGVSQPTLSTQVKRLEQDLGASLVERSTQKLILTPAGKEVAKRAEDIVLAASDLEHAAAAQADPGASEITLGIFPTLCQYFLAHLLPLLRRERPRLRMRFVERRSPVLKENLIGGEVDAILLAEPFEHRGVTQVPLFREDFLLAVPAGSELEQPGEVHMEDLKETTLTLVNQDHCLRGQTEEVCRAAGALPSQFAATSLETLRYLVALGEAVTLVPRLAACPPIDQPEGMVLREFADPKPGRDISLFWRTSSGLNPVLEDFAALIRRAFTPSATAPLRTYQMNTITLSNS</sequence>
<evidence type="ECO:0000313" key="8">
    <source>
        <dbReference type="EMBL" id="NMW64326.1"/>
    </source>
</evidence>
<dbReference type="GO" id="GO:0003700">
    <property type="term" value="F:DNA-binding transcription factor activity"/>
    <property type="evidence" value="ECO:0007669"/>
    <property type="project" value="InterPro"/>
</dbReference>
<dbReference type="Proteomes" id="UP000575397">
    <property type="component" value="Unassembled WGS sequence"/>
</dbReference>
<gene>
    <name evidence="9" type="ORF">HHJ77_05730</name>
    <name evidence="8" type="ORF">HHJ78_01965</name>
</gene>
<dbReference type="Pfam" id="PF00126">
    <property type="entry name" value="HTH_1"/>
    <property type="match status" value="1"/>
</dbReference>
<dbReference type="FunFam" id="1.10.10.10:FF:000001">
    <property type="entry name" value="LysR family transcriptional regulator"/>
    <property type="match status" value="1"/>
</dbReference>
<evidence type="ECO:0000256" key="6">
    <source>
        <dbReference type="ARBA" id="ARBA00040885"/>
    </source>
</evidence>
<evidence type="ECO:0000259" key="7">
    <source>
        <dbReference type="PROSITE" id="PS50931"/>
    </source>
</evidence>
<proteinExistence type="inferred from homology"/>
<dbReference type="EMBL" id="JABCUR010000002">
    <property type="protein sequence ID" value="NMW64326.1"/>
    <property type="molecule type" value="Genomic_DNA"/>
</dbReference>
<organism evidence="8 11">
    <name type="scientific">Mobiluncus mulieris</name>
    <dbReference type="NCBI Taxonomy" id="2052"/>
    <lineage>
        <taxon>Bacteria</taxon>
        <taxon>Bacillati</taxon>
        <taxon>Actinomycetota</taxon>
        <taxon>Actinomycetes</taxon>
        <taxon>Actinomycetales</taxon>
        <taxon>Actinomycetaceae</taxon>
        <taxon>Mobiluncus</taxon>
    </lineage>
</organism>
<evidence type="ECO:0000256" key="2">
    <source>
        <dbReference type="ARBA" id="ARBA00023015"/>
    </source>
</evidence>
<dbReference type="EMBL" id="JABCUS010000010">
    <property type="protein sequence ID" value="NMX03434.1"/>
    <property type="molecule type" value="Genomic_DNA"/>
</dbReference>
<dbReference type="CDD" id="cd08411">
    <property type="entry name" value="PBP2_OxyR"/>
    <property type="match status" value="1"/>
</dbReference>
<keyword evidence="5" id="KW-0804">Transcription</keyword>